<comment type="caution">
    <text evidence="3">The sequence shown here is derived from an EMBL/GenBank/DDBJ whole genome shotgun (WGS) entry which is preliminary data.</text>
</comment>
<reference evidence="3" key="1">
    <citation type="submission" date="2020-10" db="EMBL/GenBank/DDBJ databases">
        <title>Ca. Dormibacterota MAGs.</title>
        <authorList>
            <person name="Montgomery K."/>
        </authorList>
    </citation>
    <scope>NUCLEOTIDE SEQUENCE [LARGE SCALE GENOMIC DNA]</scope>
    <source>
        <strain evidence="3">SC8812_S17_10</strain>
    </source>
</reference>
<dbReference type="SUPFAM" id="SSF53474">
    <property type="entry name" value="alpha/beta-Hydrolases"/>
    <property type="match status" value="1"/>
</dbReference>
<name>A0A934KA83_9BACT</name>
<dbReference type="InterPro" id="IPR005674">
    <property type="entry name" value="CocE/Ser_esterase"/>
</dbReference>
<proteinExistence type="predicted"/>
<dbReference type="InterPro" id="IPR000383">
    <property type="entry name" value="Xaa-Pro-like_dom"/>
</dbReference>
<gene>
    <name evidence="3" type="ORF">JF922_15215</name>
</gene>
<dbReference type="SUPFAM" id="SSF49785">
    <property type="entry name" value="Galactose-binding domain-like"/>
    <property type="match status" value="1"/>
</dbReference>
<keyword evidence="4" id="KW-1185">Reference proteome</keyword>
<dbReference type="InterPro" id="IPR013736">
    <property type="entry name" value="Xaa-Pro_dipept_C"/>
</dbReference>
<evidence type="ECO:0000256" key="1">
    <source>
        <dbReference type="ARBA" id="ARBA00022801"/>
    </source>
</evidence>
<dbReference type="PANTHER" id="PTHR43056">
    <property type="entry name" value="PEPTIDASE S9 PROLYL OLIGOPEPTIDASE"/>
    <property type="match status" value="1"/>
</dbReference>
<dbReference type="AlphaFoldDB" id="A0A934KA83"/>
<accession>A0A934KA83</accession>
<feature type="domain" description="Xaa-Pro dipeptidyl-peptidase C-terminal" evidence="2">
    <location>
        <begin position="313"/>
        <end position="568"/>
    </location>
</feature>
<dbReference type="Pfam" id="PF02129">
    <property type="entry name" value="Peptidase_S15"/>
    <property type="match status" value="1"/>
</dbReference>
<evidence type="ECO:0000313" key="3">
    <source>
        <dbReference type="EMBL" id="MBJ7599413.1"/>
    </source>
</evidence>
<dbReference type="Gene3D" id="3.40.50.1820">
    <property type="entry name" value="alpha/beta hydrolase"/>
    <property type="match status" value="1"/>
</dbReference>
<dbReference type="Proteomes" id="UP000612893">
    <property type="component" value="Unassembled WGS sequence"/>
</dbReference>
<dbReference type="RefSeq" id="WP_338202903.1">
    <property type="nucleotide sequence ID" value="NZ_JAEKNR010000153.1"/>
</dbReference>
<dbReference type="EMBL" id="JAEKNR010000153">
    <property type="protein sequence ID" value="MBJ7599413.1"/>
    <property type="molecule type" value="Genomic_DNA"/>
</dbReference>
<dbReference type="Pfam" id="PF08530">
    <property type="entry name" value="PepX_C"/>
    <property type="match status" value="1"/>
</dbReference>
<dbReference type="InterPro" id="IPR050585">
    <property type="entry name" value="Xaa-Pro_dipeptidyl-ppase/CocE"/>
</dbReference>
<dbReference type="Gene3D" id="1.10.3020.10">
    <property type="entry name" value="alpha-amino acid ester hydrolase ( Helical cap domain)"/>
    <property type="match status" value="1"/>
</dbReference>
<evidence type="ECO:0000259" key="2">
    <source>
        <dbReference type="SMART" id="SM00939"/>
    </source>
</evidence>
<dbReference type="InterPro" id="IPR008979">
    <property type="entry name" value="Galactose-bd-like_sf"/>
</dbReference>
<dbReference type="Gene3D" id="2.60.120.260">
    <property type="entry name" value="Galactose-binding domain-like"/>
    <property type="match status" value="1"/>
</dbReference>
<protein>
    <submittedName>
        <fullName evidence="3">CocE/NonD family hydrolase</fullName>
    </submittedName>
</protein>
<organism evidence="3 4">
    <name type="scientific">Candidatus Nephthysia bennettiae</name>
    <dbReference type="NCBI Taxonomy" id="3127016"/>
    <lineage>
        <taxon>Bacteria</taxon>
        <taxon>Bacillati</taxon>
        <taxon>Candidatus Dormiibacterota</taxon>
        <taxon>Candidatus Dormibacteria</taxon>
        <taxon>Candidatus Dormibacterales</taxon>
        <taxon>Candidatus Dormibacteraceae</taxon>
        <taxon>Candidatus Nephthysia</taxon>
    </lineage>
</organism>
<dbReference type="SMART" id="SM00939">
    <property type="entry name" value="PepX_C"/>
    <property type="match status" value="1"/>
</dbReference>
<dbReference type="InterPro" id="IPR029058">
    <property type="entry name" value="AB_hydrolase_fold"/>
</dbReference>
<evidence type="ECO:0000313" key="4">
    <source>
        <dbReference type="Proteomes" id="UP000612893"/>
    </source>
</evidence>
<dbReference type="GO" id="GO:0016787">
    <property type="term" value="F:hydrolase activity"/>
    <property type="evidence" value="ECO:0007669"/>
    <property type="project" value="UniProtKB-KW"/>
</dbReference>
<dbReference type="NCBIfam" id="TIGR00976">
    <property type="entry name" value="CocE_NonD"/>
    <property type="match status" value="1"/>
</dbReference>
<dbReference type="PANTHER" id="PTHR43056:SF10">
    <property type="entry name" value="COCE_NOND FAMILY, PUTATIVE (AFU_ORTHOLOGUE AFUA_7G00600)-RELATED"/>
    <property type="match status" value="1"/>
</dbReference>
<sequence>MEKNVVVPMRDGTKTRANVFRPGLDEPVPAVLVRTPYCKDQSLGQSPLLDPFRAVDSGLAMVLQDVRGRYESDGDLTMFEEADDGYDSVQWVAEQSWCDGNVGMTGSSYLGLVQWLAAARRPPALRAIVPINIGQPPYWRELCFVGGAFKLGYVLWLVTQFFGPETARRRALAGQTDPGEISRLLEAADHIEAHARWRPLATVPVFEENPVADWYPQLLREEGFGVGGADDLDSHYSAVEVPALNVSGWYDYFLGGTLQNFMRMQRQGGSELARREQRLLIGPWDHLLNSRTAEYDFGFSASPLVLDFTAYQLRYFARYLKSEPVPPDDQPRVRIFVMGENVWRDEENWPLARSRPEGWYLHGDGVSDEGGALSFDKPLAEEHPDHFLYDPRHPAPTRGGAVGLPGLVQGINVGPYDQRPVEARPDVLVYTSDAMEKPLEVTGPLSAVLYAVTSASDTDWIVRLCDVHPGGASRILAEGVLRARYREGALTPKYLQPDSVERYDIDMVATSNVFMPGHRIRVDITSSSFPYLEPNPNTGSRLGEDGPGDLRPALQTLFHDASRPSYVVLPVVPR</sequence>
<keyword evidence="1 3" id="KW-0378">Hydrolase</keyword>